<dbReference type="PROSITE" id="PS50041">
    <property type="entry name" value="C_TYPE_LECTIN_2"/>
    <property type="match status" value="3"/>
</dbReference>
<keyword evidence="1" id="KW-0732">Signal</keyword>
<reference evidence="3" key="2">
    <citation type="submission" date="2025-09" db="UniProtKB">
        <authorList>
            <consortium name="Ensembl"/>
        </authorList>
    </citation>
    <scope>IDENTIFICATION</scope>
</reference>
<sequence length="376" mass="43118">MMKALSGVWILLLLSSGNVSGLNSVLVRDHKYINYPASWENARHTCKRYYSDLATIYSEADVEDLYFQQYYAWIGMQRDQAKWSDILVSDHNFELLHLWEDRNPPYIPECVAVSHHNFFYQSKPIINRVYGLNCGSHHFFICQDNQNGQTDYIFIPEAKNWSEAQHYCSQNHEELANIPTVSLSTTVQKQDFPIWIGLHKDGGSWNWNAGSSEYHRWALNEPSAIGDCVSISSETNNMSAQNCNASFPFLCISDNVILVKEEKSWEEALKHCRGLKSSNHTNLRFDLLSLQPGEESLYMMAKVMDADTEEVWTGLCFLAGEWLWVNGADMLHTDLPFCPTQQQNCGALSKKDAGKMKTRDCLQKKNFLCYSYASTH</sequence>
<dbReference type="SUPFAM" id="SSF56436">
    <property type="entry name" value="C-type lectin-like"/>
    <property type="match status" value="3"/>
</dbReference>
<dbReference type="GeneTree" id="ENSGT00940000163460"/>
<dbReference type="CDD" id="cd00037">
    <property type="entry name" value="CLECT"/>
    <property type="match status" value="1"/>
</dbReference>
<evidence type="ECO:0000313" key="4">
    <source>
        <dbReference type="Proteomes" id="UP000265020"/>
    </source>
</evidence>
<dbReference type="Ensembl" id="ENSCVAT00000007053.1">
    <property type="protein sequence ID" value="ENSCVAP00000005213.1"/>
    <property type="gene ID" value="ENSCVAG00000006565.1"/>
</dbReference>
<name>A0A3Q2CJ19_CYPVA</name>
<dbReference type="Proteomes" id="UP000265020">
    <property type="component" value="Unassembled WGS sequence"/>
</dbReference>
<evidence type="ECO:0000259" key="2">
    <source>
        <dbReference type="PROSITE" id="PS50041"/>
    </source>
</evidence>
<dbReference type="KEGG" id="cvg:107083864"/>
<feature type="domain" description="C-type lectin" evidence="2">
    <location>
        <begin position="152"/>
        <end position="252"/>
    </location>
</feature>
<feature type="signal peptide" evidence="1">
    <location>
        <begin position="1"/>
        <end position="21"/>
    </location>
</feature>
<evidence type="ECO:0000313" key="3">
    <source>
        <dbReference type="Ensembl" id="ENSCVAP00000005213.1"/>
    </source>
</evidence>
<dbReference type="Gene3D" id="3.10.100.10">
    <property type="entry name" value="Mannose-Binding Protein A, subunit A"/>
    <property type="match status" value="3"/>
</dbReference>
<dbReference type="SMART" id="SM00034">
    <property type="entry name" value="CLECT"/>
    <property type="match status" value="3"/>
</dbReference>
<feature type="chain" id="PRO_5018780349" evidence="1">
    <location>
        <begin position="22"/>
        <end position="376"/>
    </location>
</feature>
<organism evidence="3 4">
    <name type="scientific">Cyprinodon variegatus</name>
    <name type="common">Sheepshead minnow</name>
    <dbReference type="NCBI Taxonomy" id="28743"/>
    <lineage>
        <taxon>Eukaryota</taxon>
        <taxon>Metazoa</taxon>
        <taxon>Chordata</taxon>
        <taxon>Craniata</taxon>
        <taxon>Vertebrata</taxon>
        <taxon>Euteleostomi</taxon>
        <taxon>Actinopterygii</taxon>
        <taxon>Neopterygii</taxon>
        <taxon>Teleostei</taxon>
        <taxon>Neoteleostei</taxon>
        <taxon>Acanthomorphata</taxon>
        <taxon>Ovalentaria</taxon>
        <taxon>Atherinomorphae</taxon>
        <taxon>Cyprinodontiformes</taxon>
        <taxon>Cyprinodontidae</taxon>
        <taxon>Cyprinodon</taxon>
    </lineage>
</organism>
<dbReference type="AlphaFoldDB" id="A0A3Q2CJ19"/>
<dbReference type="InterPro" id="IPR016187">
    <property type="entry name" value="CTDL_fold"/>
</dbReference>
<dbReference type="Pfam" id="PF00059">
    <property type="entry name" value="Lectin_C"/>
    <property type="match status" value="3"/>
</dbReference>
<dbReference type="InterPro" id="IPR016186">
    <property type="entry name" value="C-type_lectin-like/link_sf"/>
</dbReference>
<proteinExistence type="predicted"/>
<dbReference type="GeneID" id="107083864"/>
<evidence type="ECO:0000256" key="1">
    <source>
        <dbReference type="SAM" id="SignalP"/>
    </source>
</evidence>
<dbReference type="InterPro" id="IPR001304">
    <property type="entry name" value="C-type_lectin-like"/>
</dbReference>
<reference evidence="3" key="1">
    <citation type="submission" date="2025-08" db="UniProtKB">
        <authorList>
            <consortium name="Ensembl"/>
        </authorList>
    </citation>
    <scope>IDENTIFICATION</scope>
</reference>
<feature type="domain" description="C-type lectin" evidence="2">
    <location>
        <begin position="38"/>
        <end position="143"/>
    </location>
</feature>
<dbReference type="RefSeq" id="XP_015228854.1">
    <property type="nucleotide sequence ID" value="XM_015373368.1"/>
</dbReference>
<dbReference type="PANTHER" id="PTHR45784">
    <property type="entry name" value="C-TYPE LECTIN DOMAIN FAMILY 20 MEMBER A-RELATED"/>
    <property type="match status" value="1"/>
</dbReference>
<keyword evidence="4" id="KW-1185">Reference proteome</keyword>
<feature type="domain" description="C-type lectin" evidence="2">
    <location>
        <begin position="258"/>
        <end position="370"/>
    </location>
</feature>
<dbReference type="PANTHER" id="PTHR45784:SF5">
    <property type="entry name" value="C-TYPE LECTIN DOMAIN FAMILY 20 MEMBER A-RELATED"/>
    <property type="match status" value="1"/>
</dbReference>
<protein>
    <submittedName>
        <fullName evidence="3">Uncharacterized LOC107083864</fullName>
    </submittedName>
</protein>
<accession>A0A3Q2CJ19</accession>
<dbReference type="OrthoDB" id="8916154at2759"/>